<keyword evidence="4" id="KW-0012">Acyltransferase</keyword>
<feature type="region of interest" description="C-terminal hotdog fold" evidence="5">
    <location>
        <begin position="1084"/>
        <end position="1222"/>
    </location>
</feature>
<feature type="active site" description="Proton acceptor; for dehydratase activity" evidence="5">
    <location>
        <position position="976"/>
    </location>
</feature>
<dbReference type="SMART" id="SM00823">
    <property type="entry name" value="PKS_PP"/>
    <property type="match status" value="1"/>
</dbReference>
<feature type="region of interest" description="N-terminal hotdog fold" evidence="5">
    <location>
        <begin position="944"/>
        <end position="1072"/>
    </location>
</feature>
<dbReference type="Gene3D" id="3.10.129.110">
    <property type="entry name" value="Polyketide synthase dehydratase"/>
    <property type="match status" value="1"/>
</dbReference>
<dbReference type="SUPFAM" id="SSF52151">
    <property type="entry name" value="FabD/lysophospholipase-like"/>
    <property type="match status" value="1"/>
</dbReference>
<dbReference type="PROSITE" id="PS50075">
    <property type="entry name" value="CARRIER"/>
    <property type="match status" value="1"/>
</dbReference>
<dbReference type="InterPro" id="IPR016036">
    <property type="entry name" value="Malonyl_transacylase_ACP-bd"/>
</dbReference>
<keyword evidence="1" id="KW-0596">Phosphopantetheine</keyword>
<dbReference type="SMART" id="SM01294">
    <property type="entry name" value="PKS_PP_betabranch"/>
    <property type="match status" value="1"/>
</dbReference>
<dbReference type="PROSITE" id="PS52019">
    <property type="entry name" value="PKS_MFAS_DH"/>
    <property type="match status" value="1"/>
</dbReference>
<evidence type="ECO:0000259" key="7">
    <source>
        <dbReference type="PROSITE" id="PS50075"/>
    </source>
</evidence>
<dbReference type="CDD" id="cd08956">
    <property type="entry name" value="KR_3_FAS_SDR_x"/>
    <property type="match status" value="1"/>
</dbReference>
<dbReference type="InterPro" id="IPR020802">
    <property type="entry name" value="TesA-like"/>
</dbReference>
<dbReference type="Gene3D" id="3.40.47.10">
    <property type="match status" value="1"/>
</dbReference>
<dbReference type="SUPFAM" id="SSF55048">
    <property type="entry name" value="Probable ACP-binding domain of malonyl-CoA ACP transacylase"/>
    <property type="match status" value="1"/>
</dbReference>
<keyword evidence="3" id="KW-0808">Transferase</keyword>
<dbReference type="InterPro" id="IPR042104">
    <property type="entry name" value="PKS_dehydratase_sf"/>
</dbReference>
<evidence type="ECO:0000256" key="5">
    <source>
        <dbReference type="PROSITE-ProRule" id="PRU01363"/>
    </source>
</evidence>
<dbReference type="Gene3D" id="3.30.70.3290">
    <property type="match status" value="1"/>
</dbReference>
<feature type="domain" description="Ketosynthase family 3 (KS3)" evidence="8">
    <location>
        <begin position="33"/>
        <end position="457"/>
    </location>
</feature>
<dbReference type="InterPro" id="IPR049551">
    <property type="entry name" value="PKS_DH_C"/>
</dbReference>
<dbReference type="InterPro" id="IPR050091">
    <property type="entry name" value="PKS_NRPS_Biosynth_Enz"/>
</dbReference>
<proteinExistence type="predicted"/>
<dbReference type="InterPro" id="IPR020806">
    <property type="entry name" value="PKS_PP-bd"/>
</dbReference>
<dbReference type="InterPro" id="IPR057326">
    <property type="entry name" value="KR_dom"/>
</dbReference>
<dbReference type="InterPro" id="IPR001031">
    <property type="entry name" value="Thioesterase"/>
</dbReference>
<protein>
    <submittedName>
        <fullName evidence="10">Type I polyketide synthase</fullName>
    </submittedName>
</protein>
<dbReference type="CDD" id="cd00833">
    <property type="entry name" value="PKS"/>
    <property type="match status" value="1"/>
</dbReference>
<dbReference type="InterPro" id="IPR055123">
    <property type="entry name" value="SpnB-like_Rossmann"/>
</dbReference>
<feature type="region of interest" description="Disordered" evidence="6">
    <location>
        <begin position="1037"/>
        <end position="1087"/>
    </location>
</feature>
<name>A0ABY6YJH8_9ACTN</name>
<dbReference type="PANTHER" id="PTHR43775:SF51">
    <property type="entry name" value="INACTIVE PHENOLPHTHIOCEROL SYNTHESIS POLYKETIDE SYNTHASE TYPE I PKS1-RELATED"/>
    <property type="match status" value="1"/>
</dbReference>
<dbReference type="PANTHER" id="PTHR43775">
    <property type="entry name" value="FATTY ACID SYNTHASE"/>
    <property type="match status" value="1"/>
</dbReference>
<dbReference type="Pfam" id="PF21089">
    <property type="entry name" value="PKS_DH_N"/>
    <property type="match status" value="1"/>
</dbReference>
<dbReference type="InterPro" id="IPR032821">
    <property type="entry name" value="PKS_assoc"/>
</dbReference>
<dbReference type="Gene3D" id="3.40.50.1820">
    <property type="entry name" value="alpha/beta hydrolase"/>
    <property type="match status" value="1"/>
</dbReference>
<dbReference type="InterPro" id="IPR020841">
    <property type="entry name" value="PKS_Beta-ketoAc_synthase_dom"/>
</dbReference>
<evidence type="ECO:0000313" key="11">
    <source>
        <dbReference type="Proteomes" id="UP001156498"/>
    </source>
</evidence>
<gene>
    <name evidence="10" type="ORF">OUQ99_24685</name>
</gene>
<evidence type="ECO:0000313" key="10">
    <source>
        <dbReference type="EMBL" id="WAE72375.1"/>
    </source>
</evidence>
<keyword evidence="2" id="KW-0597">Phosphoprotein</keyword>
<evidence type="ECO:0000259" key="9">
    <source>
        <dbReference type="PROSITE" id="PS52019"/>
    </source>
</evidence>
<dbReference type="InterPro" id="IPR013968">
    <property type="entry name" value="PKS_KR"/>
</dbReference>
<dbReference type="InterPro" id="IPR009081">
    <property type="entry name" value="PP-bd_ACP"/>
</dbReference>
<dbReference type="Gene3D" id="1.10.1200.10">
    <property type="entry name" value="ACP-like"/>
    <property type="match status" value="1"/>
</dbReference>
<dbReference type="RefSeq" id="WP_267946176.1">
    <property type="nucleotide sequence ID" value="NZ_CP113264.1"/>
</dbReference>
<dbReference type="PROSITE" id="PS00606">
    <property type="entry name" value="KS3_1"/>
    <property type="match status" value="1"/>
</dbReference>
<dbReference type="Gene3D" id="3.40.50.720">
    <property type="entry name" value="NAD(P)-binding Rossmann-like Domain"/>
    <property type="match status" value="1"/>
</dbReference>
<accession>A0ABY6YJH8</accession>
<feature type="domain" description="PKS/mFAS DH" evidence="9">
    <location>
        <begin position="944"/>
        <end position="1222"/>
    </location>
</feature>
<dbReference type="InterPro" id="IPR016039">
    <property type="entry name" value="Thiolase-like"/>
</dbReference>
<dbReference type="SUPFAM" id="SSF53474">
    <property type="entry name" value="alpha/beta-Hydrolases"/>
    <property type="match status" value="1"/>
</dbReference>
<dbReference type="InterPro" id="IPR016035">
    <property type="entry name" value="Acyl_Trfase/lysoPLipase"/>
</dbReference>
<dbReference type="Pfam" id="PF16197">
    <property type="entry name" value="KAsynt_C_assoc"/>
    <property type="match status" value="1"/>
</dbReference>
<dbReference type="Pfam" id="PF02801">
    <property type="entry name" value="Ketoacyl-synt_C"/>
    <property type="match status" value="1"/>
</dbReference>
<reference evidence="10 11" key="1">
    <citation type="journal article" date="2013" name="Int. J. Syst. Evol. Microbiol.">
        <title>Description of Streptomonospora sediminis sp. nov. and Streptomonospora nanhaiensis sp. nov., and reclassification of Nocardiopsis arabia Hozzein &amp; Goodfellow 2008 as Streptomonospora arabica comb. nov. and emended description of the genus Streptomonospora.</title>
        <authorList>
            <person name="Zhang D.F."/>
            <person name="Pan H.Q."/>
            <person name="He J."/>
            <person name="Zhang X.M."/>
            <person name="Zhang Y.G."/>
            <person name="Klenk H.P."/>
            <person name="Hu J.C."/>
            <person name="Li W.J."/>
        </authorList>
    </citation>
    <scope>NUCLEOTIDE SEQUENCE [LARGE SCALE GENOMIC DNA]</scope>
    <source>
        <strain evidence="10 11">12A09</strain>
    </source>
</reference>
<evidence type="ECO:0000256" key="3">
    <source>
        <dbReference type="ARBA" id="ARBA00022679"/>
    </source>
</evidence>
<dbReference type="Pfam" id="PF22953">
    <property type="entry name" value="SpnB_Rossmann"/>
    <property type="match status" value="1"/>
</dbReference>
<dbReference type="Pfam" id="PF08659">
    <property type="entry name" value="KR"/>
    <property type="match status" value="1"/>
</dbReference>
<dbReference type="Pfam" id="PF00550">
    <property type="entry name" value="PP-binding"/>
    <property type="match status" value="1"/>
</dbReference>
<feature type="active site" description="Proton donor; for dehydratase activity" evidence="5">
    <location>
        <position position="1145"/>
    </location>
</feature>
<evidence type="ECO:0000256" key="4">
    <source>
        <dbReference type="ARBA" id="ARBA00023315"/>
    </source>
</evidence>
<dbReference type="Gene3D" id="3.40.366.10">
    <property type="entry name" value="Malonyl-Coenzyme A Acyl Carrier Protein, domain 2"/>
    <property type="match status" value="1"/>
</dbReference>
<dbReference type="SUPFAM" id="SSF47336">
    <property type="entry name" value="ACP-like"/>
    <property type="match status" value="1"/>
</dbReference>
<dbReference type="InterPro" id="IPR014031">
    <property type="entry name" value="Ketoacyl_synth_C"/>
</dbReference>
<dbReference type="PROSITE" id="PS52004">
    <property type="entry name" value="KS3_2"/>
    <property type="match status" value="1"/>
</dbReference>
<organism evidence="10 11">
    <name type="scientific">Streptomonospora nanhaiensis</name>
    <dbReference type="NCBI Taxonomy" id="1323731"/>
    <lineage>
        <taxon>Bacteria</taxon>
        <taxon>Bacillati</taxon>
        <taxon>Actinomycetota</taxon>
        <taxon>Actinomycetes</taxon>
        <taxon>Streptosporangiales</taxon>
        <taxon>Nocardiopsidaceae</taxon>
        <taxon>Streptomonospora</taxon>
    </lineage>
</organism>
<feature type="domain" description="Carrier" evidence="7">
    <location>
        <begin position="1700"/>
        <end position="1778"/>
    </location>
</feature>
<dbReference type="InterPro" id="IPR036736">
    <property type="entry name" value="ACP-like_sf"/>
</dbReference>
<dbReference type="InterPro" id="IPR020807">
    <property type="entry name" value="PKS_DH"/>
</dbReference>
<keyword evidence="11" id="KW-1185">Reference proteome</keyword>
<dbReference type="InterPro" id="IPR049552">
    <property type="entry name" value="PKS_DH_N"/>
</dbReference>
<evidence type="ECO:0000256" key="1">
    <source>
        <dbReference type="ARBA" id="ARBA00022450"/>
    </source>
</evidence>
<dbReference type="SMART" id="SM00826">
    <property type="entry name" value="PKS_DH"/>
    <property type="match status" value="1"/>
</dbReference>
<dbReference type="InterPro" id="IPR014043">
    <property type="entry name" value="Acyl_transferase_dom"/>
</dbReference>
<dbReference type="EMBL" id="CP113264">
    <property type="protein sequence ID" value="WAE72375.1"/>
    <property type="molecule type" value="Genomic_DNA"/>
</dbReference>
<dbReference type="SMART" id="SM00822">
    <property type="entry name" value="PKS_KR"/>
    <property type="match status" value="1"/>
</dbReference>
<sequence>MTNENKFRDLVKKMAVDLRQARTRVEELEERDHEPVAVVGIGCRFPGADTPEGLWDLLVEGRETRGGFPTDRGWDLEGLFNPDPDGLGRTYVRSASFLEGAGDFDPAFFGINPREAMAMDPQHRLVMETAWEALEHAGITPGSLHSTPAGVFVGMVGQTYGPPVQESPAELVGYRLTGGMTAVAAGRVSYTLGLEGPAITVDTACSSSLVSIAMAVRSLRSGESSLALAGGVTAHTDTSAWVSFTGHGVLSADGRCKAFSADADGTGWGEAAGMLVLERLSDARRNGHRVLAVIRGGAVNQDGASSGLTAPSGPSQERVIRQALADARLTPADVDAVEAHGTGTRLGDPIEANALLATYGRDRTGEPLWLGSLKTNIGHTGAAAGVSGVIKSILAMREGILPRTLHVAEPTPFVDWSSGAVELLTEARPWPETGRPRRVGVSAFGASGTNAHLVLEQAPDEAVPAPEREGAVLTGPSRDPGARSAAGAAGPVPWVVSAHSREALDDSLARLRDRVGADPGLDPVDVGWSLATTRTAFEYRAAVVGTGRDTLLARLGELAEGVNAVGTVRGRASDRRPVLVFPGQGGQWEGMAVELLDSSPVFAERIAECERALAPYVDWSLVSVLRGEEGAPSLERVDVVQPVLWAVMVALAQLWLSHGLRPAAVVGHSQGEVAAACVSGALSLEDGARVAALRSRALLELSGTGVMASVALPEERVRADLAERDADVYVAVVNSPSSTVVSGAPEAVAHLLKEYEESGVRVRRIAVDYASHTPHVERLRGSLASALAGVVSRRPEIPFYSAVTGRPVVAGELDAGYWFRNLAEPVLFGRVTESLLADGHDLFVEASPHPVLGAAVQETAEAAGRSDAVVVGTLRRDEGGGERFLASLAQAFAYGARVEWSSVFGRGARVVELPTYPFQRQRLWMTGDRSRGDVASAGLEPEQHPLLGAALSLADTGSTLFTGRVSRTTHPWLLDHAAGDSVLLPGTAFLELALNAGDRLGSPHVEEIVVQAPLLLPESGAVQLQVLVEAADGRGRRSFSVSSRPASRTPDLGDRPWTRNAAGTLTPEPDRVPDDLGSWPPPGAEPVPVGDLYTRLGDIGYDYGPAFRGLTCAWTDGDEVYAEVELPEAQRSDAERFGLHPALSDAAQHALGCAPWMPTDGVRLPFSWNGVTLHATGATSLRVHVRPLGADEVAMTLADAHGAPVATVDSLTLRAPTGGPGAATEPADDLFHVEWVDTIASPSAEPQVWAVLGEDILDSSTALTAAGHTVRSYADADALTRALDAGAPVPDRVLLPRLSTPLAPTPDDVRTALVQAVDQAQRLLADERVADARQVLLTHRAVATGPGEDVPDLVHAPLWGFVRAAGQEHPGRFSIVDTDDPGRASALLTAVLSGDDDQVALRGGAVLTPRLARSAREALPTSFGDGTVLVTGATGTLGGEITHHLVDHHGVRDLLLVSRSGPDAESAAELEASLAAKGVDVTLAACDASDREQLAALLAGRRITAVVHVAVALNDGLLTSTTPDSIEDVLRPKVDAAWHLHELTSDLSAFVLFSSVAGTLGSPGQTGYSAANSYVDMLAHHRRAHGLPAVSLSWGMWAQRSRTTAALDEGDISRYARLGLAGPVDTGHGLALFDAALATGVPHVLPVPMDLAGARARAVRTGKVATMLRGLVRPPRRRAGAAAETAGNLRGALARTPADQRTDLVLSFVLARTAEVLGHAGTGAVDADTPFLEVGFDSLTAVELRNQLAAATGLRLPAGLAFAHPTPRALAVHLLEEVGDGRGAAPARTEPRRALDGLADLFVEACAQRRIAEGIDLLWAASQVRPVFTGVHDAPVTRGPVRLSKEGSGTKLICLPSILMISGVQEYARFANGVRGMREVEVIPEPGFTDGEPLPASIGAVTEVLADAVLECAGDRPYILVGRSSGGWVAHAVLERLEHLRTLGRARTPETLALMDAPHPTDHTALATIETGVVARGELLGIMDGVRLSAMGAYLRLFRDWLPGPVETPVVQLRPEEPTIDRDGGAVPPFTWSLPHEVLRVPGDHFTMLEGHVDVVGRALHDWLAARGL</sequence>
<dbReference type="InterPro" id="IPR036291">
    <property type="entry name" value="NAD(P)-bd_dom_sf"/>
</dbReference>
<dbReference type="SMART" id="SM00824">
    <property type="entry name" value="PKS_TE"/>
    <property type="match status" value="1"/>
</dbReference>
<evidence type="ECO:0000256" key="6">
    <source>
        <dbReference type="SAM" id="MobiDB-lite"/>
    </source>
</evidence>
<dbReference type="InterPro" id="IPR006162">
    <property type="entry name" value="Ppantetheine_attach_site"/>
</dbReference>
<dbReference type="InterPro" id="IPR001227">
    <property type="entry name" value="Ac_transferase_dom_sf"/>
</dbReference>
<evidence type="ECO:0000256" key="2">
    <source>
        <dbReference type="ARBA" id="ARBA00022553"/>
    </source>
</evidence>
<dbReference type="SUPFAM" id="SSF51735">
    <property type="entry name" value="NAD(P)-binding Rossmann-fold domains"/>
    <property type="match status" value="2"/>
</dbReference>
<dbReference type="Pfam" id="PF00698">
    <property type="entry name" value="Acyl_transf_1"/>
    <property type="match status" value="1"/>
</dbReference>
<dbReference type="Pfam" id="PF14765">
    <property type="entry name" value="PS-DH"/>
    <property type="match status" value="1"/>
</dbReference>
<dbReference type="PROSITE" id="PS00012">
    <property type="entry name" value="PHOSPHOPANTETHEINE"/>
    <property type="match status" value="1"/>
</dbReference>
<dbReference type="InterPro" id="IPR018201">
    <property type="entry name" value="Ketoacyl_synth_AS"/>
</dbReference>
<dbReference type="Pfam" id="PF00975">
    <property type="entry name" value="Thioesterase"/>
    <property type="match status" value="1"/>
</dbReference>
<dbReference type="Proteomes" id="UP001156498">
    <property type="component" value="Chromosome"/>
</dbReference>
<dbReference type="SMART" id="SM00825">
    <property type="entry name" value="PKS_KS"/>
    <property type="match status" value="1"/>
</dbReference>
<dbReference type="SMART" id="SM00827">
    <property type="entry name" value="PKS_AT"/>
    <property type="match status" value="1"/>
</dbReference>
<evidence type="ECO:0000259" key="8">
    <source>
        <dbReference type="PROSITE" id="PS52004"/>
    </source>
</evidence>
<dbReference type="InterPro" id="IPR029058">
    <property type="entry name" value="AB_hydrolase_fold"/>
</dbReference>
<dbReference type="InterPro" id="IPR014030">
    <property type="entry name" value="Ketoacyl_synth_N"/>
</dbReference>
<dbReference type="Pfam" id="PF00109">
    <property type="entry name" value="ketoacyl-synt"/>
    <property type="match status" value="1"/>
</dbReference>
<dbReference type="SUPFAM" id="SSF53901">
    <property type="entry name" value="Thiolase-like"/>
    <property type="match status" value="1"/>
</dbReference>
<dbReference type="InterPro" id="IPR049900">
    <property type="entry name" value="PKS_mFAS_DH"/>
</dbReference>